<organism evidence="1 2">
    <name type="scientific">Romanomermis culicivorax</name>
    <name type="common">Nematode worm</name>
    <dbReference type="NCBI Taxonomy" id="13658"/>
    <lineage>
        <taxon>Eukaryota</taxon>
        <taxon>Metazoa</taxon>
        <taxon>Ecdysozoa</taxon>
        <taxon>Nematoda</taxon>
        <taxon>Enoplea</taxon>
        <taxon>Dorylaimia</taxon>
        <taxon>Mermithida</taxon>
        <taxon>Mermithoidea</taxon>
        <taxon>Mermithidae</taxon>
        <taxon>Romanomermis</taxon>
    </lineage>
</organism>
<accession>A0A915JES4</accession>
<sequence length="145" mass="15555">MTTTSIVSDGKSDFADSGTDSISSTDSLALVSLALAASTACDPSTTKKRMMALSTSMDVFPVKMRKRGIPDNTSIAVLFDLSIKFEAWLVFNNDSESKLVQRTLDLEGSSSKTSLLDSTFKNVLVKAVSPNCRVVSLSAQTFINE</sequence>
<dbReference type="Proteomes" id="UP000887565">
    <property type="component" value="Unplaced"/>
</dbReference>
<evidence type="ECO:0000313" key="1">
    <source>
        <dbReference type="Proteomes" id="UP000887565"/>
    </source>
</evidence>
<reference evidence="2" key="1">
    <citation type="submission" date="2022-11" db="UniProtKB">
        <authorList>
            <consortium name="WormBaseParasite"/>
        </authorList>
    </citation>
    <scope>IDENTIFICATION</scope>
</reference>
<evidence type="ECO:0000313" key="2">
    <source>
        <dbReference type="WBParaSite" id="nRc.2.0.1.t25020-RA"/>
    </source>
</evidence>
<dbReference type="WBParaSite" id="nRc.2.0.1.t25020-RA">
    <property type="protein sequence ID" value="nRc.2.0.1.t25020-RA"/>
    <property type="gene ID" value="nRc.2.0.1.g25020"/>
</dbReference>
<dbReference type="AlphaFoldDB" id="A0A915JES4"/>
<protein>
    <submittedName>
        <fullName evidence="2">Uncharacterized protein</fullName>
    </submittedName>
</protein>
<proteinExistence type="predicted"/>
<keyword evidence="1" id="KW-1185">Reference proteome</keyword>
<name>A0A915JES4_ROMCU</name>